<keyword evidence="1" id="KW-1133">Transmembrane helix</keyword>
<proteinExistence type="predicted"/>
<evidence type="ECO:0000313" key="2">
    <source>
        <dbReference type="EMBL" id="HGY09620.1"/>
    </source>
</evidence>
<feature type="transmembrane region" description="Helical" evidence="1">
    <location>
        <begin position="196"/>
        <end position="216"/>
    </location>
</feature>
<keyword evidence="1" id="KW-0812">Transmembrane</keyword>
<protein>
    <submittedName>
        <fullName evidence="2">Zinc metallopeptidase</fullName>
    </submittedName>
</protein>
<feature type="transmembrane region" description="Helical" evidence="1">
    <location>
        <begin position="133"/>
        <end position="160"/>
    </location>
</feature>
<dbReference type="Pfam" id="PF04298">
    <property type="entry name" value="Zn_peptidase_2"/>
    <property type="match status" value="1"/>
</dbReference>
<sequence length="228" mass="24763">MMLFGPFTWLILLVLLATFVIQGWLQRTYRQFSQVPNARGLSGAETARLILDRYGLTSVRVEPVPGQLTDHYDPRSKTVRLSEGNYASPSLAALAVAAHEVGHALQDAEDYVPMRVRAQLVPAAQIGSNLGPWLFIIGLMLQMTALATIGLYLFAAAAVFQLVTLPVEFNASSRALANLRKFELLSPSELPAARKVLTAAALTYVAALAMSVAYLIQYAAILGMGRDD</sequence>
<gene>
    <name evidence="2" type="ORF">ENK37_06160</name>
</gene>
<keyword evidence="1" id="KW-0472">Membrane</keyword>
<comment type="caution">
    <text evidence="2">The sequence shown here is derived from an EMBL/GenBank/DDBJ whole genome shotgun (WGS) entry which is preliminary data.</text>
</comment>
<dbReference type="PANTHER" id="PTHR36434:SF1">
    <property type="entry name" value="MEMBRANE PROTEASE YUGP-RELATED"/>
    <property type="match status" value="1"/>
</dbReference>
<feature type="transmembrane region" description="Helical" evidence="1">
    <location>
        <begin position="6"/>
        <end position="25"/>
    </location>
</feature>
<accession>A0A7C4ZRK9</accession>
<dbReference type="PANTHER" id="PTHR36434">
    <property type="entry name" value="MEMBRANE PROTEASE YUGP-RELATED"/>
    <property type="match status" value="1"/>
</dbReference>
<dbReference type="AlphaFoldDB" id="A0A7C4ZRK9"/>
<dbReference type="Proteomes" id="UP000885759">
    <property type="component" value="Unassembled WGS sequence"/>
</dbReference>
<organism evidence="2">
    <name type="scientific">Oceanithermus profundus</name>
    <dbReference type="NCBI Taxonomy" id="187137"/>
    <lineage>
        <taxon>Bacteria</taxon>
        <taxon>Thermotogati</taxon>
        <taxon>Deinococcota</taxon>
        <taxon>Deinococci</taxon>
        <taxon>Thermales</taxon>
        <taxon>Thermaceae</taxon>
        <taxon>Oceanithermus</taxon>
    </lineage>
</organism>
<name>A0A7C4ZRK9_9DEIN</name>
<evidence type="ECO:0000256" key="1">
    <source>
        <dbReference type="SAM" id="Phobius"/>
    </source>
</evidence>
<dbReference type="EMBL" id="DRPZ01000166">
    <property type="protein sequence ID" value="HGY09620.1"/>
    <property type="molecule type" value="Genomic_DNA"/>
</dbReference>
<dbReference type="InterPro" id="IPR007395">
    <property type="entry name" value="Zn_peptidase_2"/>
</dbReference>
<reference evidence="2" key="1">
    <citation type="journal article" date="2020" name="mSystems">
        <title>Genome- and Community-Level Interaction Insights into Carbon Utilization and Element Cycling Functions of Hydrothermarchaeota in Hydrothermal Sediment.</title>
        <authorList>
            <person name="Zhou Z."/>
            <person name="Liu Y."/>
            <person name="Xu W."/>
            <person name="Pan J."/>
            <person name="Luo Z.H."/>
            <person name="Li M."/>
        </authorList>
    </citation>
    <scope>NUCLEOTIDE SEQUENCE [LARGE SCALE GENOMIC DNA]</scope>
    <source>
        <strain evidence="2">HyVt-570</strain>
    </source>
</reference>